<dbReference type="PANTHER" id="PTHR11733:SF208">
    <property type="entry name" value="PEPTIDASE M13 C-TERMINAL DOMAIN-CONTAINING PROTEIN"/>
    <property type="match status" value="1"/>
</dbReference>
<accession>A0A9P1NAX1</accession>
<sequence length="472" mass="53848">MLIFFLIPISIITANSYSIEDHVLTKVVNNSIKSCDDFFRHVCGIDSADDIRTFVEPILKEELENITVFDDVSQYLVELIKCSSASVEPTFFFDEMKLEFDQSCKNGTEQQYLTGLKKFLPGGIHTEIMADCEKRNELDFVLQEIQNKLYQNQQTECTQKSMNQTAWLWMYRNFDSIKKLNNLVTDIKKMYISWIAKTPWIKKHNLVESYQKLVNTTALVDIDPLYQIIAIGGEYKKCLENTTTWLSNPQLRNIICLQLTNKGSRVGKLLGGISAKISRYQFISLSIAFYVIVSRTNSDSFLIGQMGTILAHEIAHVIIQSDVDETLFFSDSVQQCIQQQYNKSCSYFPEGYCVPNYDRLDENGSDLLAGHAVAHYIEERISSEFLKSINKFSGKLRNDQLFFYGQASGICIKSFKDGGDTRHTPSRARFNAIAIQNPGFQKAFDCSAESAMIKSFNEKCYVLGEQAPLQKK</sequence>
<protein>
    <recommendedName>
        <fullName evidence="2">Peptidase M13 C-terminal domain-containing protein</fullName>
    </recommendedName>
</protein>
<evidence type="ECO:0000256" key="1">
    <source>
        <dbReference type="SAM" id="SignalP"/>
    </source>
</evidence>
<organism evidence="3 4">
    <name type="scientific">Caenorhabditis angaria</name>
    <dbReference type="NCBI Taxonomy" id="860376"/>
    <lineage>
        <taxon>Eukaryota</taxon>
        <taxon>Metazoa</taxon>
        <taxon>Ecdysozoa</taxon>
        <taxon>Nematoda</taxon>
        <taxon>Chromadorea</taxon>
        <taxon>Rhabditida</taxon>
        <taxon>Rhabditina</taxon>
        <taxon>Rhabditomorpha</taxon>
        <taxon>Rhabditoidea</taxon>
        <taxon>Rhabditidae</taxon>
        <taxon>Peloderinae</taxon>
        <taxon>Caenorhabditis</taxon>
    </lineage>
</organism>
<dbReference type="EMBL" id="CANHGI010000006">
    <property type="protein sequence ID" value="CAI5454722.1"/>
    <property type="molecule type" value="Genomic_DNA"/>
</dbReference>
<feature type="domain" description="Peptidase M13 C-terminal" evidence="2">
    <location>
        <begin position="298"/>
        <end position="458"/>
    </location>
</feature>
<feature type="signal peptide" evidence="1">
    <location>
        <begin position="1"/>
        <end position="16"/>
    </location>
</feature>
<dbReference type="GO" id="GO:0005886">
    <property type="term" value="C:plasma membrane"/>
    <property type="evidence" value="ECO:0007669"/>
    <property type="project" value="TreeGrafter"/>
</dbReference>
<dbReference type="InterPro" id="IPR024079">
    <property type="entry name" value="MetalloPept_cat_dom_sf"/>
</dbReference>
<dbReference type="Pfam" id="PF01431">
    <property type="entry name" value="Peptidase_M13"/>
    <property type="match status" value="1"/>
</dbReference>
<dbReference type="Proteomes" id="UP001152747">
    <property type="component" value="Unassembled WGS sequence"/>
</dbReference>
<feature type="chain" id="PRO_5040444864" description="Peptidase M13 C-terminal domain-containing protein" evidence="1">
    <location>
        <begin position="17"/>
        <end position="472"/>
    </location>
</feature>
<evidence type="ECO:0000313" key="3">
    <source>
        <dbReference type="EMBL" id="CAI5454722.1"/>
    </source>
</evidence>
<keyword evidence="1" id="KW-0732">Signal</keyword>
<dbReference type="PROSITE" id="PS51885">
    <property type="entry name" value="NEPRILYSIN"/>
    <property type="match status" value="1"/>
</dbReference>
<dbReference type="Gene3D" id="3.40.390.10">
    <property type="entry name" value="Collagenase (Catalytic Domain)"/>
    <property type="match status" value="1"/>
</dbReference>
<keyword evidence="4" id="KW-1185">Reference proteome</keyword>
<name>A0A9P1NAX1_9PELO</name>
<proteinExistence type="predicted"/>
<evidence type="ECO:0000313" key="4">
    <source>
        <dbReference type="Proteomes" id="UP001152747"/>
    </source>
</evidence>
<dbReference type="AlphaFoldDB" id="A0A9P1NAX1"/>
<dbReference type="InterPro" id="IPR018497">
    <property type="entry name" value="Peptidase_M13_C"/>
</dbReference>
<dbReference type="SUPFAM" id="SSF55486">
    <property type="entry name" value="Metalloproteases ('zincins'), catalytic domain"/>
    <property type="match status" value="1"/>
</dbReference>
<dbReference type="InterPro" id="IPR000718">
    <property type="entry name" value="Peptidase_M13"/>
</dbReference>
<dbReference type="GO" id="GO:0004222">
    <property type="term" value="F:metalloendopeptidase activity"/>
    <property type="evidence" value="ECO:0007669"/>
    <property type="project" value="InterPro"/>
</dbReference>
<reference evidence="3" key="1">
    <citation type="submission" date="2022-11" db="EMBL/GenBank/DDBJ databases">
        <authorList>
            <person name="Kikuchi T."/>
        </authorList>
    </citation>
    <scope>NUCLEOTIDE SEQUENCE</scope>
    <source>
        <strain evidence="3">PS1010</strain>
    </source>
</reference>
<gene>
    <name evidence="3" type="ORF">CAMP_LOCUS17359</name>
</gene>
<dbReference type="PANTHER" id="PTHR11733">
    <property type="entry name" value="ZINC METALLOPROTEASE FAMILY M13 NEPRILYSIN-RELATED"/>
    <property type="match status" value="1"/>
</dbReference>
<evidence type="ECO:0000259" key="2">
    <source>
        <dbReference type="Pfam" id="PF01431"/>
    </source>
</evidence>
<comment type="caution">
    <text evidence="3">The sequence shown here is derived from an EMBL/GenBank/DDBJ whole genome shotgun (WGS) entry which is preliminary data.</text>
</comment>
<dbReference type="GO" id="GO:0016485">
    <property type="term" value="P:protein processing"/>
    <property type="evidence" value="ECO:0007669"/>
    <property type="project" value="TreeGrafter"/>
</dbReference>